<dbReference type="PANTHER" id="PTHR33116">
    <property type="entry name" value="REVERSE TRANSCRIPTASE ZINC-BINDING DOMAIN-CONTAINING PROTEIN-RELATED-RELATED"/>
    <property type="match status" value="1"/>
</dbReference>
<evidence type="ECO:0000313" key="2">
    <source>
        <dbReference type="Proteomes" id="UP000583929"/>
    </source>
</evidence>
<dbReference type="AlphaFoldDB" id="A0A7J6FNJ4"/>
<protein>
    <recommendedName>
        <fullName evidence="3">Reverse transcriptase</fullName>
    </recommendedName>
</protein>
<sequence length="183" mass="20866">MKRMNNKATYLGLPLFRSIKKTEDTNHLVERVLKCVQGWKAKLLSSTGKTCLIKSVGSTLANYVTSSDVIPVSMANKIDRVLRDFWWGDTDDKRTLHTVSWTKLCTPKVAGGLGFRSTIATNKAFLQKWAWKILMDENSLWGKLMKERYLQNQSFLDLEIKSQDSDDVEGNSQGEIITHKRPL</sequence>
<dbReference type="PANTHER" id="PTHR33116:SF86">
    <property type="entry name" value="REVERSE TRANSCRIPTASE DOMAIN-CONTAINING PROTEIN"/>
    <property type="match status" value="1"/>
</dbReference>
<comment type="caution">
    <text evidence="1">The sequence shown here is derived from an EMBL/GenBank/DDBJ whole genome shotgun (WGS) entry which is preliminary data.</text>
</comment>
<dbReference type="Proteomes" id="UP000583929">
    <property type="component" value="Unassembled WGS sequence"/>
</dbReference>
<dbReference type="EMBL" id="JAATIQ010000188">
    <property type="protein sequence ID" value="KAF4372293.1"/>
    <property type="molecule type" value="Genomic_DNA"/>
</dbReference>
<keyword evidence="2" id="KW-1185">Reference proteome</keyword>
<evidence type="ECO:0000313" key="1">
    <source>
        <dbReference type="EMBL" id="KAF4372293.1"/>
    </source>
</evidence>
<organism evidence="1 2">
    <name type="scientific">Cannabis sativa</name>
    <name type="common">Hemp</name>
    <name type="synonym">Marijuana</name>
    <dbReference type="NCBI Taxonomy" id="3483"/>
    <lineage>
        <taxon>Eukaryota</taxon>
        <taxon>Viridiplantae</taxon>
        <taxon>Streptophyta</taxon>
        <taxon>Embryophyta</taxon>
        <taxon>Tracheophyta</taxon>
        <taxon>Spermatophyta</taxon>
        <taxon>Magnoliopsida</taxon>
        <taxon>eudicotyledons</taxon>
        <taxon>Gunneridae</taxon>
        <taxon>Pentapetalae</taxon>
        <taxon>rosids</taxon>
        <taxon>fabids</taxon>
        <taxon>Rosales</taxon>
        <taxon>Cannabaceae</taxon>
        <taxon>Cannabis</taxon>
    </lineage>
</organism>
<reference evidence="1 2" key="1">
    <citation type="journal article" date="2020" name="bioRxiv">
        <title>Sequence and annotation of 42 cannabis genomes reveals extensive copy number variation in cannabinoid synthesis and pathogen resistance genes.</title>
        <authorList>
            <person name="Mckernan K.J."/>
            <person name="Helbert Y."/>
            <person name="Kane L.T."/>
            <person name="Ebling H."/>
            <person name="Zhang L."/>
            <person name="Liu B."/>
            <person name="Eaton Z."/>
            <person name="Mclaughlin S."/>
            <person name="Kingan S."/>
            <person name="Baybayan P."/>
            <person name="Concepcion G."/>
            <person name="Jordan M."/>
            <person name="Riva A."/>
            <person name="Barbazuk W."/>
            <person name="Harkins T."/>
        </authorList>
    </citation>
    <scope>NUCLEOTIDE SEQUENCE [LARGE SCALE GENOMIC DNA]</scope>
    <source>
        <strain evidence="2">cv. Jamaican Lion 4</strain>
        <tissue evidence="1">Leaf</tissue>
    </source>
</reference>
<name>A0A7J6FNJ4_CANSA</name>
<proteinExistence type="predicted"/>
<gene>
    <name evidence="1" type="ORF">G4B88_007037</name>
</gene>
<accession>A0A7J6FNJ4</accession>
<evidence type="ECO:0008006" key="3">
    <source>
        <dbReference type="Google" id="ProtNLM"/>
    </source>
</evidence>